<comment type="caution">
    <text evidence="2">The sequence shown here is derived from an EMBL/GenBank/DDBJ whole genome shotgun (WGS) entry which is preliminary data.</text>
</comment>
<dbReference type="EMBL" id="JABSTU010000001">
    <property type="protein sequence ID" value="KAH8038867.1"/>
    <property type="molecule type" value="Genomic_DNA"/>
</dbReference>
<gene>
    <name evidence="2" type="ORF">HPB51_003739</name>
</gene>
<feature type="region of interest" description="Disordered" evidence="1">
    <location>
        <begin position="70"/>
        <end position="92"/>
    </location>
</feature>
<feature type="compositionally biased region" description="Basic and acidic residues" evidence="1">
    <location>
        <begin position="179"/>
        <end position="193"/>
    </location>
</feature>
<reference evidence="2" key="1">
    <citation type="journal article" date="2020" name="Cell">
        <title>Large-Scale Comparative Analyses of Tick Genomes Elucidate Their Genetic Diversity and Vector Capacities.</title>
        <authorList>
            <consortium name="Tick Genome and Microbiome Consortium (TIGMIC)"/>
            <person name="Jia N."/>
            <person name="Wang J."/>
            <person name="Shi W."/>
            <person name="Du L."/>
            <person name="Sun Y."/>
            <person name="Zhan W."/>
            <person name="Jiang J.F."/>
            <person name="Wang Q."/>
            <person name="Zhang B."/>
            <person name="Ji P."/>
            <person name="Bell-Sakyi L."/>
            <person name="Cui X.M."/>
            <person name="Yuan T.T."/>
            <person name="Jiang B.G."/>
            <person name="Yang W.F."/>
            <person name="Lam T.T."/>
            <person name="Chang Q.C."/>
            <person name="Ding S.J."/>
            <person name="Wang X.J."/>
            <person name="Zhu J.G."/>
            <person name="Ruan X.D."/>
            <person name="Zhao L."/>
            <person name="Wei J.T."/>
            <person name="Ye R.Z."/>
            <person name="Que T.C."/>
            <person name="Du C.H."/>
            <person name="Zhou Y.H."/>
            <person name="Cheng J.X."/>
            <person name="Dai P.F."/>
            <person name="Guo W.B."/>
            <person name="Han X.H."/>
            <person name="Huang E.J."/>
            <person name="Li L.F."/>
            <person name="Wei W."/>
            <person name="Gao Y.C."/>
            <person name="Liu J.Z."/>
            <person name="Shao H.Z."/>
            <person name="Wang X."/>
            <person name="Wang C.C."/>
            <person name="Yang T.C."/>
            <person name="Huo Q.B."/>
            <person name="Li W."/>
            <person name="Chen H.Y."/>
            <person name="Chen S.E."/>
            <person name="Zhou L.G."/>
            <person name="Ni X.B."/>
            <person name="Tian J.H."/>
            <person name="Sheng Y."/>
            <person name="Liu T."/>
            <person name="Pan Y.S."/>
            <person name="Xia L.Y."/>
            <person name="Li J."/>
            <person name="Zhao F."/>
            <person name="Cao W.C."/>
        </authorList>
    </citation>
    <scope>NUCLEOTIDE SEQUENCE</scope>
    <source>
        <strain evidence="2">Rmic-2018</strain>
    </source>
</reference>
<protein>
    <submittedName>
        <fullName evidence="2">Uncharacterized protein</fullName>
    </submittedName>
</protein>
<accession>A0A9J6EWG4</accession>
<evidence type="ECO:0000313" key="2">
    <source>
        <dbReference type="EMBL" id="KAH8038867.1"/>
    </source>
</evidence>
<sequence length="262" mass="28395">MSKPVPNSLTVAGHQIMLEYHGMRRVCARCSEVGDMASACSTPYCTRCITFGHDTEGRSYVEAARGLLTEQGSADGHDRPRGSVLSDGRHTTTNLQVLRQKSPTLTLGMAIHRAGTEPSSASDSFEADPNHLSTTVARSESTKDSNSAVALGDFTTGSDSTTSSPDWSRDAWVVDTSASEERDSSEREAKSDEVGQAALSTKDRVFPFLRYNADLVARRALMTHPFKATATMFFRPRSIELSQAPVSTLLQTPAHAKELLPK</sequence>
<feature type="compositionally biased region" description="Low complexity" evidence="1">
    <location>
        <begin position="153"/>
        <end position="166"/>
    </location>
</feature>
<dbReference type="AlphaFoldDB" id="A0A9J6EWG4"/>
<reference evidence="2" key="2">
    <citation type="submission" date="2021-09" db="EMBL/GenBank/DDBJ databases">
        <authorList>
            <person name="Jia N."/>
            <person name="Wang J."/>
            <person name="Shi W."/>
            <person name="Du L."/>
            <person name="Sun Y."/>
            <person name="Zhan W."/>
            <person name="Jiang J."/>
            <person name="Wang Q."/>
            <person name="Zhang B."/>
            <person name="Ji P."/>
            <person name="Sakyi L.B."/>
            <person name="Cui X."/>
            <person name="Yuan T."/>
            <person name="Jiang B."/>
            <person name="Yang W."/>
            <person name="Lam T.T.-Y."/>
            <person name="Chang Q."/>
            <person name="Ding S."/>
            <person name="Wang X."/>
            <person name="Zhu J."/>
            <person name="Ruan X."/>
            <person name="Zhao L."/>
            <person name="Wei J."/>
            <person name="Que T."/>
            <person name="Du C."/>
            <person name="Cheng J."/>
            <person name="Dai P."/>
            <person name="Han X."/>
            <person name="Huang E."/>
            <person name="Gao Y."/>
            <person name="Liu J."/>
            <person name="Shao H."/>
            <person name="Ye R."/>
            <person name="Li L."/>
            <person name="Wei W."/>
            <person name="Wang X."/>
            <person name="Wang C."/>
            <person name="Huo Q."/>
            <person name="Li W."/>
            <person name="Guo W."/>
            <person name="Chen H."/>
            <person name="Chen S."/>
            <person name="Zhou L."/>
            <person name="Zhou L."/>
            <person name="Ni X."/>
            <person name="Tian J."/>
            <person name="Zhou Y."/>
            <person name="Sheng Y."/>
            <person name="Liu T."/>
            <person name="Pan Y."/>
            <person name="Xia L."/>
            <person name="Li J."/>
            <person name="Zhao F."/>
            <person name="Cao W."/>
        </authorList>
    </citation>
    <scope>NUCLEOTIDE SEQUENCE</scope>
    <source>
        <strain evidence="2">Rmic-2018</strain>
        <tissue evidence="2">Larvae</tissue>
    </source>
</reference>
<name>A0A9J6EWG4_RHIMP</name>
<feature type="compositionally biased region" description="Polar residues" evidence="1">
    <location>
        <begin position="131"/>
        <end position="148"/>
    </location>
</feature>
<dbReference type="Proteomes" id="UP000821866">
    <property type="component" value="Chromosome 1"/>
</dbReference>
<keyword evidence="3" id="KW-1185">Reference proteome</keyword>
<organism evidence="2 3">
    <name type="scientific">Rhipicephalus microplus</name>
    <name type="common">Cattle tick</name>
    <name type="synonym">Boophilus microplus</name>
    <dbReference type="NCBI Taxonomy" id="6941"/>
    <lineage>
        <taxon>Eukaryota</taxon>
        <taxon>Metazoa</taxon>
        <taxon>Ecdysozoa</taxon>
        <taxon>Arthropoda</taxon>
        <taxon>Chelicerata</taxon>
        <taxon>Arachnida</taxon>
        <taxon>Acari</taxon>
        <taxon>Parasitiformes</taxon>
        <taxon>Ixodida</taxon>
        <taxon>Ixodoidea</taxon>
        <taxon>Ixodidae</taxon>
        <taxon>Rhipicephalinae</taxon>
        <taxon>Rhipicephalus</taxon>
        <taxon>Boophilus</taxon>
    </lineage>
</organism>
<evidence type="ECO:0000256" key="1">
    <source>
        <dbReference type="SAM" id="MobiDB-lite"/>
    </source>
</evidence>
<feature type="region of interest" description="Disordered" evidence="1">
    <location>
        <begin position="115"/>
        <end position="196"/>
    </location>
</feature>
<evidence type="ECO:0000313" key="3">
    <source>
        <dbReference type="Proteomes" id="UP000821866"/>
    </source>
</evidence>
<proteinExistence type="predicted"/>